<dbReference type="GO" id="GO:0004518">
    <property type="term" value="F:nuclease activity"/>
    <property type="evidence" value="ECO:0007669"/>
    <property type="project" value="UniProtKB-KW"/>
</dbReference>
<evidence type="ECO:0000313" key="3">
    <source>
        <dbReference type="EMBL" id="SVC91939.1"/>
    </source>
</evidence>
<sequence length="299" mass="34859">MRLIFYFIIFIPNIFSQPNQIIGQGLTEQDLIEYVISNYKTFTTLGYNTARDVMYGTIDLKEDDQLSGIYTGYTITLDTSQDPSTNAYEQGINCEHTWPQSMGAGNEPQKSDLHHLFPCKSNVNSSRGNDPYGDIPDEDTDIWYRNDYSQGSIPEEFIDEYAEKYNPPDPTNERFEPREDHKGNAARAMFYFFTMYQDIADVDFWNIQKELLYQWHQYDPVDNWEYERTWAIAEYQEDMPNPFVIDSTLARRIWFYTPAGPSGIVITEIMPNPAAVLDSYGEWFEIHNTTDSTIDIEGW</sequence>
<dbReference type="InterPro" id="IPR044925">
    <property type="entry name" value="His-Me_finger_sf"/>
</dbReference>
<keyword evidence="2" id="KW-0378">Hydrolase</keyword>
<gene>
    <name evidence="3" type="ORF">METZ01_LOCUS344793</name>
</gene>
<dbReference type="Pfam" id="PF04231">
    <property type="entry name" value="Endonuclease_1"/>
    <property type="match status" value="1"/>
</dbReference>
<dbReference type="GO" id="GO:0016787">
    <property type="term" value="F:hydrolase activity"/>
    <property type="evidence" value="ECO:0007669"/>
    <property type="project" value="UniProtKB-KW"/>
</dbReference>
<evidence type="ECO:0008006" key="4">
    <source>
        <dbReference type="Google" id="ProtNLM"/>
    </source>
</evidence>
<dbReference type="InterPro" id="IPR007346">
    <property type="entry name" value="Endonuclease-I"/>
</dbReference>
<proteinExistence type="predicted"/>
<dbReference type="PANTHER" id="PTHR33607">
    <property type="entry name" value="ENDONUCLEASE-1"/>
    <property type="match status" value="1"/>
</dbReference>
<dbReference type="EMBL" id="UINC01118667">
    <property type="protein sequence ID" value="SVC91939.1"/>
    <property type="molecule type" value="Genomic_DNA"/>
</dbReference>
<name>A0A382R2F0_9ZZZZ</name>
<evidence type="ECO:0000256" key="2">
    <source>
        <dbReference type="ARBA" id="ARBA00022801"/>
    </source>
</evidence>
<feature type="non-terminal residue" evidence="3">
    <location>
        <position position="299"/>
    </location>
</feature>
<dbReference type="PANTHER" id="PTHR33607:SF2">
    <property type="entry name" value="ENDONUCLEASE-1"/>
    <property type="match status" value="1"/>
</dbReference>
<protein>
    <recommendedName>
        <fullName evidence="4">LTD domain-containing protein</fullName>
    </recommendedName>
</protein>
<organism evidence="3">
    <name type="scientific">marine metagenome</name>
    <dbReference type="NCBI Taxonomy" id="408172"/>
    <lineage>
        <taxon>unclassified sequences</taxon>
        <taxon>metagenomes</taxon>
        <taxon>ecological metagenomes</taxon>
    </lineage>
</organism>
<dbReference type="AlphaFoldDB" id="A0A382R2F0"/>
<evidence type="ECO:0000256" key="1">
    <source>
        <dbReference type="ARBA" id="ARBA00022722"/>
    </source>
</evidence>
<dbReference type="SUPFAM" id="SSF54060">
    <property type="entry name" value="His-Me finger endonucleases"/>
    <property type="match status" value="1"/>
</dbReference>
<accession>A0A382R2F0</accession>
<keyword evidence="1" id="KW-0540">Nuclease</keyword>
<reference evidence="3" key="1">
    <citation type="submission" date="2018-05" db="EMBL/GenBank/DDBJ databases">
        <authorList>
            <person name="Lanie J.A."/>
            <person name="Ng W.-L."/>
            <person name="Kazmierczak K.M."/>
            <person name="Andrzejewski T.M."/>
            <person name="Davidsen T.M."/>
            <person name="Wayne K.J."/>
            <person name="Tettelin H."/>
            <person name="Glass J.I."/>
            <person name="Rusch D."/>
            <person name="Podicherti R."/>
            <person name="Tsui H.-C.T."/>
            <person name="Winkler M.E."/>
        </authorList>
    </citation>
    <scope>NUCLEOTIDE SEQUENCE</scope>
</reference>